<dbReference type="InterPro" id="IPR000917">
    <property type="entry name" value="Sulfatase_N"/>
</dbReference>
<dbReference type="PANTHER" id="PTHR45953">
    <property type="entry name" value="IDURONATE 2-SULFATASE"/>
    <property type="match status" value="1"/>
</dbReference>
<dbReference type="Gene3D" id="3.40.720.10">
    <property type="entry name" value="Alkaline Phosphatase, subunit A"/>
    <property type="match status" value="1"/>
</dbReference>
<dbReference type="WBParaSite" id="PSAMB.scaffold42size100754.g953.t1">
    <property type="protein sequence ID" value="PSAMB.scaffold42size100754.g953.t1"/>
    <property type="gene ID" value="PSAMB.scaffold42size100754.g953"/>
</dbReference>
<proteinExistence type="inferred from homology"/>
<evidence type="ECO:0000256" key="4">
    <source>
        <dbReference type="ARBA" id="ARBA00022801"/>
    </source>
</evidence>
<comment type="similarity">
    <text evidence="2">Belongs to the sulfatase family.</text>
</comment>
<sequence length="246" mass="28072">MVRQSYYASVSYMDAQVGRVLSALEHSSAAESTIIVLTSDHGWSLGEHGEWEKFSNFGVSTRVPLIVKLPNGHAHAQKKKVDQLVELVDLFPSLADLAGLPVPPLCSKKKKENTCVEGLSFAPLLRSRDSVQWKTAVFSQYPRPSVLPQMNSDQPKYRNIRIMGYSIRTNEYRYTEWIKFTPKKNKKFWQFVNARELYALKNDQEENENIVQLSKYATVVKSLSHSLKVGWREALPPNITTEVQEL</sequence>
<organism evidence="6 7">
    <name type="scientific">Plectus sambesii</name>
    <dbReference type="NCBI Taxonomy" id="2011161"/>
    <lineage>
        <taxon>Eukaryota</taxon>
        <taxon>Metazoa</taxon>
        <taxon>Ecdysozoa</taxon>
        <taxon>Nematoda</taxon>
        <taxon>Chromadorea</taxon>
        <taxon>Plectida</taxon>
        <taxon>Plectina</taxon>
        <taxon>Plectoidea</taxon>
        <taxon>Plectidae</taxon>
        <taxon>Plectus</taxon>
    </lineage>
</organism>
<dbReference type="SUPFAM" id="SSF53649">
    <property type="entry name" value="Alkaline phosphatase-like"/>
    <property type="match status" value="1"/>
</dbReference>
<feature type="domain" description="Sulfatase N-terminal" evidence="5">
    <location>
        <begin position="3"/>
        <end position="99"/>
    </location>
</feature>
<keyword evidence="3" id="KW-0479">Metal-binding</keyword>
<dbReference type="GO" id="GO:0046872">
    <property type="term" value="F:metal ion binding"/>
    <property type="evidence" value="ECO:0007669"/>
    <property type="project" value="UniProtKB-KW"/>
</dbReference>
<keyword evidence="6" id="KW-1185">Reference proteome</keyword>
<comment type="cofactor">
    <cofactor evidence="1">
        <name>Ca(2+)</name>
        <dbReference type="ChEBI" id="CHEBI:29108"/>
    </cofactor>
</comment>
<evidence type="ECO:0000259" key="5">
    <source>
        <dbReference type="Pfam" id="PF00884"/>
    </source>
</evidence>
<reference evidence="7" key="1">
    <citation type="submission" date="2022-11" db="UniProtKB">
        <authorList>
            <consortium name="WormBaseParasite"/>
        </authorList>
    </citation>
    <scope>IDENTIFICATION</scope>
</reference>
<evidence type="ECO:0000313" key="6">
    <source>
        <dbReference type="Proteomes" id="UP000887566"/>
    </source>
</evidence>
<dbReference type="PANTHER" id="PTHR45953:SF1">
    <property type="entry name" value="IDURONATE 2-SULFATASE"/>
    <property type="match status" value="1"/>
</dbReference>
<dbReference type="InterPro" id="IPR017850">
    <property type="entry name" value="Alkaline_phosphatase_core_sf"/>
</dbReference>
<dbReference type="Proteomes" id="UP000887566">
    <property type="component" value="Unplaced"/>
</dbReference>
<evidence type="ECO:0000256" key="2">
    <source>
        <dbReference type="ARBA" id="ARBA00008779"/>
    </source>
</evidence>
<name>A0A914WMK2_9BILA</name>
<dbReference type="AlphaFoldDB" id="A0A914WMK2"/>
<evidence type="ECO:0000256" key="3">
    <source>
        <dbReference type="ARBA" id="ARBA00022723"/>
    </source>
</evidence>
<dbReference type="Pfam" id="PF00884">
    <property type="entry name" value="Sulfatase"/>
    <property type="match status" value="1"/>
</dbReference>
<accession>A0A914WMK2</accession>
<protein>
    <submittedName>
        <fullName evidence="7">Sulfatase N-terminal domain-containing protein</fullName>
    </submittedName>
</protein>
<evidence type="ECO:0000256" key="1">
    <source>
        <dbReference type="ARBA" id="ARBA00001913"/>
    </source>
</evidence>
<evidence type="ECO:0000313" key="7">
    <source>
        <dbReference type="WBParaSite" id="PSAMB.scaffold42size100754.g953.t1"/>
    </source>
</evidence>
<dbReference type="GO" id="GO:0004423">
    <property type="term" value="F:iduronate-2-sulfatase activity"/>
    <property type="evidence" value="ECO:0007669"/>
    <property type="project" value="TreeGrafter"/>
</dbReference>
<keyword evidence="4" id="KW-0378">Hydrolase</keyword>
<dbReference type="GO" id="GO:0005737">
    <property type="term" value="C:cytoplasm"/>
    <property type="evidence" value="ECO:0007669"/>
    <property type="project" value="TreeGrafter"/>
</dbReference>